<evidence type="ECO:0000313" key="2">
    <source>
        <dbReference type="EMBL" id="KAJ3602757.1"/>
    </source>
</evidence>
<feature type="region of interest" description="Disordered" evidence="1">
    <location>
        <begin position="43"/>
        <end position="73"/>
    </location>
</feature>
<accession>A0A9Q0IJF9</accession>
<sequence>MLPVQVTHTEPPSTKRTAPGLTTEFSEVGVATVAQQACTLSRPVPSAGLYPQQAEEEEKGQGRSRRSGEERYWMGDVEGSATPGLVLIDIDPLRALKISYISRGPHLLCFEFWLS</sequence>
<dbReference type="Proteomes" id="UP001148018">
    <property type="component" value="Unassembled WGS sequence"/>
</dbReference>
<name>A0A9Q0IJF9_9TELE</name>
<evidence type="ECO:0000313" key="3">
    <source>
        <dbReference type="Proteomes" id="UP001148018"/>
    </source>
</evidence>
<gene>
    <name evidence="2" type="ORF">NHX12_030505</name>
</gene>
<proteinExistence type="predicted"/>
<protein>
    <submittedName>
        <fullName evidence="2">Uncharacterized protein</fullName>
    </submittedName>
</protein>
<reference evidence="2" key="1">
    <citation type="submission" date="2022-07" db="EMBL/GenBank/DDBJ databases">
        <title>Chromosome-level genome of Muraenolepis orangiensis.</title>
        <authorList>
            <person name="Kim J."/>
        </authorList>
    </citation>
    <scope>NUCLEOTIDE SEQUENCE</scope>
    <source>
        <strain evidence="2">KU_S4_2022</strain>
        <tissue evidence="2">Muscle</tissue>
    </source>
</reference>
<comment type="caution">
    <text evidence="2">The sequence shown here is derived from an EMBL/GenBank/DDBJ whole genome shotgun (WGS) entry which is preliminary data.</text>
</comment>
<feature type="region of interest" description="Disordered" evidence="1">
    <location>
        <begin position="1"/>
        <end position="20"/>
    </location>
</feature>
<keyword evidence="3" id="KW-1185">Reference proteome</keyword>
<evidence type="ECO:0000256" key="1">
    <source>
        <dbReference type="SAM" id="MobiDB-lite"/>
    </source>
</evidence>
<feature type="compositionally biased region" description="Polar residues" evidence="1">
    <location>
        <begin position="1"/>
        <end position="16"/>
    </location>
</feature>
<organism evidence="2 3">
    <name type="scientific">Muraenolepis orangiensis</name>
    <name type="common">Patagonian moray cod</name>
    <dbReference type="NCBI Taxonomy" id="630683"/>
    <lineage>
        <taxon>Eukaryota</taxon>
        <taxon>Metazoa</taxon>
        <taxon>Chordata</taxon>
        <taxon>Craniata</taxon>
        <taxon>Vertebrata</taxon>
        <taxon>Euteleostomi</taxon>
        <taxon>Actinopterygii</taxon>
        <taxon>Neopterygii</taxon>
        <taxon>Teleostei</taxon>
        <taxon>Neoteleostei</taxon>
        <taxon>Acanthomorphata</taxon>
        <taxon>Zeiogadaria</taxon>
        <taxon>Gadariae</taxon>
        <taxon>Gadiformes</taxon>
        <taxon>Muraenolepidoidei</taxon>
        <taxon>Muraenolepididae</taxon>
        <taxon>Muraenolepis</taxon>
    </lineage>
</organism>
<dbReference type="EMBL" id="JANIIK010000046">
    <property type="protein sequence ID" value="KAJ3602757.1"/>
    <property type="molecule type" value="Genomic_DNA"/>
</dbReference>
<dbReference type="AlphaFoldDB" id="A0A9Q0IJF9"/>